<keyword evidence="2" id="KW-1185">Reference proteome</keyword>
<name>A0A238BV09_9BILA</name>
<reference evidence="1 2" key="1">
    <citation type="submission" date="2015-12" db="EMBL/GenBank/DDBJ databases">
        <title>Draft genome of the nematode, Onchocerca flexuosa.</title>
        <authorList>
            <person name="Mitreva M."/>
        </authorList>
    </citation>
    <scope>NUCLEOTIDE SEQUENCE [LARGE SCALE GENOMIC DNA]</scope>
    <source>
        <strain evidence="1">Red Deer</strain>
    </source>
</reference>
<accession>A0A238BV09</accession>
<dbReference type="Proteomes" id="UP000242913">
    <property type="component" value="Unassembled WGS sequence"/>
</dbReference>
<evidence type="ECO:0000313" key="2">
    <source>
        <dbReference type="Proteomes" id="UP000242913"/>
    </source>
</evidence>
<protein>
    <submittedName>
        <fullName evidence="1">Uncharacterized protein</fullName>
    </submittedName>
</protein>
<proteinExistence type="predicted"/>
<evidence type="ECO:0000313" key="1">
    <source>
        <dbReference type="EMBL" id="OZC09179.1"/>
    </source>
</evidence>
<dbReference type="AlphaFoldDB" id="A0A238BV09"/>
<sequence length="209" mass="23539">MGVNSLSLLVMIISYAIIIYKVRESSQAIAKHQLIIEDNRLENNIDLDLRSNNFRSTRGQISRKELRLFIRLRHEISRLLCNSSTKTVPPTHRGYLLTSNKLFKYTTKNQSARISGSSNQHDGRCEASATQSEHNLLTIKISDTINNININKAAVNSAAALVTMTMTNDIDTVDNNDVTNVTVVFKKTHRHLFVDNNIIIIGKNDTCDI</sequence>
<dbReference type="OrthoDB" id="10017003at2759"/>
<gene>
    <name evidence="1" type="ORF">X798_03723</name>
</gene>
<organism evidence="1 2">
    <name type="scientific">Onchocerca flexuosa</name>
    <dbReference type="NCBI Taxonomy" id="387005"/>
    <lineage>
        <taxon>Eukaryota</taxon>
        <taxon>Metazoa</taxon>
        <taxon>Ecdysozoa</taxon>
        <taxon>Nematoda</taxon>
        <taxon>Chromadorea</taxon>
        <taxon>Rhabditida</taxon>
        <taxon>Spirurina</taxon>
        <taxon>Spiruromorpha</taxon>
        <taxon>Filarioidea</taxon>
        <taxon>Onchocercidae</taxon>
        <taxon>Onchocerca</taxon>
    </lineage>
</organism>
<dbReference type="EMBL" id="KZ269996">
    <property type="protein sequence ID" value="OZC09179.1"/>
    <property type="molecule type" value="Genomic_DNA"/>
</dbReference>